<protein>
    <submittedName>
        <fullName evidence="1">Uncharacterized protein</fullName>
    </submittedName>
</protein>
<sequence>MTDWIDDEAGLYPLVISDELVEAYSSLKKSEDLAKNS</sequence>
<organism evidence="1 2">
    <name type="scientific">Domibacillus enclensis</name>
    <dbReference type="NCBI Taxonomy" id="1017273"/>
    <lineage>
        <taxon>Bacteria</taxon>
        <taxon>Bacillati</taxon>
        <taxon>Bacillota</taxon>
        <taxon>Bacilli</taxon>
        <taxon>Bacillales</taxon>
        <taxon>Bacillaceae</taxon>
        <taxon>Domibacillus</taxon>
    </lineage>
</organism>
<evidence type="ECO:0000313" key="2">
    <source>
        <dbReference type="Proteomes" id="UP000186385"/>
    </source>
</evidence>
<evidence type="ECO:0000313" key="1">
    <source>
        <dbReference type="EMBL" id="SIP95741.1"/>
    </source>
</evidence>
<dbReference type="AlphaFoldDB" id="A0A1N6NUI5"/>
<name>A0A1N6NUI5_9BACI</name>
<gene>
    <name evidence="1" type="ORF">SAMN05443094_101278</name>
</gene>
<accession>A0A1N6NUI5</accession>
<dbReference type="STRING" id="1017273.SAMN05443094_101278"/>
<dbReference type="Proteomes" id="UP000186385">
    <property type="component" value="Unassembled WGS sequence"/>
</dbReference>
<proteinExistence type="predicted"/>
<dbReference type="EMBL" id="FTLX01000001">
    <property type="protein sequence ID" value="SIP95741.1"/>
    <property type="molecule type" value="Genomic_DNA"/>
</dbReference>
<reference evidence="1 2" key="1">
    <citation type="submission" date="2017-01" db="EMBL/GenBank/DDBJ databases">
        <authorList>
            <person name="Mah S.A."/>
            <person name="Swanson W.J."/>
            <person name="Moy G.W."/>
            <person name="Vacquier V.D."/>
        </authorList>
    </citation>
    <scope>NUCLEOTIDE SEQUENCE [LARGE SCALE GENOMIC DNA]</scope>
    <source>
        <strain evidence="1 2">NIO-1016</strain>
    </source>
</reference>